<dbReference type="InterPro" id="IPR016032">
    <property type="entry name" value="Sig_transdc_resp-reg_C-effctor"/>
</dbReference>
<sequence>MAEGKRAHTAALVRATRPKLLVCGDTYGKDSLALMETVARLPAPPAVLVIAERVTERDALTLLTRGAAGVLLHRSAPKHLTWALTAVTEGSRALSPEIADAIIHGCPAPPRSRHGAHERVAGLSSREREVLTLLSDGLPNRAIAQALCISPETVKDHIRTLCGKLRVDNRMHAARIAWQAGVGD</sequence>
<evidence type="ECO:0000313" key="3">
    <source>
        <dbReference type="EMBL" id="MBL1085106.1"/>
    </source>
</evidence>
<dbReference type="SMART" id="SM00421">
    <property type="entry name" value="HTH_LUXR"/>
    <property type="match status" value="1"/>
</dbReference>
<dbReference type="GO" id="GO:0003677">
    <property type="term" value="F:DNA binding"/>
    <property type="evidence" value="ECO:0007669"/>
    <property type="project" value="UniProtKB-KW"/>
</dbReference>
<dbReference type="CDD" id="cd06170">
    <property type="entry name" value="LuxR_C_like"/>
    <property type="match status" value="1"/>
</dbReference>
<dbReference type="PROSITE" id="PS50043">
    <property type="entry name" value="HTH_LUXR_2"/>
    <property type="match status" value="1"/>
</dbReference>
<evidence type="ECO:0000313" key="4">
    <source>
        <dbReference type="Proteomes" id="UP000661858"/>
    </source>
</evidence>
<protein>
    <submittedName>
        <fullName evidence="3">Response regulator transcription factor</fullName>
    </submittedName>
</protein>
<keyword evidence="1" id="KW-0238">DNA-binding</keyword>
<dbReference type="Gene3D" id="3.40.50.2300">
    <property type="match status" value="1"/>
</dbReference>
<dbReference type="SUPFAM" id="SSF46894">
    <property type="entry name" value="C-terminal effector domain of the bipartite response regulators"/>
    <property type="match status" value="1"/>
</dbReference>
<feature type="domain" description="HTH luxR-type" evidence="2">
    <location>
        <begin position="116"/>
        <end position="181"/>
    </location>
</feature>
<name>A0A937JQ74_9ACTN</name>
<dbReference type="GO" id="GO:0006355">
    <property type="term" value="P:regulation of DNA-templated transcription"/>
    <property type="evidence" value="ECO:0007669"/>
    <property type="project" value="InterPro"/>
</dbReference>
<evidence type="ECO:0000256" key="1">
    <source>
        <dbReference type="ARBA" id="ARBA00023125"/>
    </source>
</evidence>
<proteinExistence type="predicted"/>
<dbReference type="PANTHER" id="PTHR43214">
    <property type="entry name" value="TWO-COMPONENT RESPONSE REGULATOR"/>
    <property type="match status" value="1"/>
</dbReference>
<keyword evidence="4" id="KW-1185">Reference proteome</keyword>
<reference evidence="3" key="1">
    <citation type="submission" date="2021-01" db="EMBL/GenBank/DDBJ databases">
        <title>WGS of actinomycetes isolated from Thailand.</title>
        <authorList>
            <person name="Thawai C."/>
        </authorList>
    </citation>
    <scope>NUCLEOTIDE SEQUENCE</scope>
    <source>
        <strain evidence="3">RCU-197</strain>
    </source>
</reference>
<organism evidence="3 4">
    <name type="scientific">Streptomyces actinomycinicus</name>
    <dbReference type="NCBI Taxonomy" id="1695166"/>
    <lineage>
        <taxon>Bacteria</taxon>
        <taxon>Bacillati</taxon>
        <taxon>Actinomycetota</taxon>
        <taxon>Actinomycetes</taxon>
        <taxon>Kitasatosporales</taxon>
        <taxon>Streptomycetaceae</taxon>
        <taxon>Streptomyces</taxon>
    </lineage>
</organism>
<dbReference type="Proteomes" id="UP000661858">
    <property type="component" value="Unassembled WGS sequence"/>
</dbReference>
<dbReference type="RefSeq" id="WP_201839663.1">
    <property type="nucleotide sequence ID" value="NZ_JAERRK010000014.1"/>
</dbReference>
<dbReference type="AlphaFoldDB" id="A0A937JQ74"/>
<dbReference type="InterPro" id="IPR000792">
    <property type="entry name" value="Tscrpt_reg_LuxR_C"/>
</dbReference>
<gene>
    <name evidence="3" type="ORF">JK359_24580</name>
</gene>
<comment type="caution">
    <text evidence="3">The sequence shown here is derived from an EMBL/GenBank/DDBJ whole genome shotgun (WGS) entry which is preliminary data.</text>
</comment>
<evidence type="ECO:0000259" key="2">
    <source>
        <dbReference type="PROSITE" id="PS50043"/>
    </source>
</evidence>
<accession>A0A937JQ74</accession>
<dbReference type="Pfam" id="PF00196">
    <property type="entry name" value="GerE"/>
    <property type="match status" value="1"/>
</dbReference>
<dbReference type="PRINTS" id="PR00038">
    <property type="entry name" value="HTHLUXR"/>
</dbReference>
<dbReference type="EMBL" id="JAERRK010000014">
    <property type="protein sequence ID" value="MBL1085106.1"/>
    <property type="molecule type" value="Genomic_DNA"/>
</dbReference>
<dbReference type="InterPro" id="IPR039420">
    <property type="entry name" value="WalR-like"/>
</dbReference>